<name>A0A2S8F5N7_9BACT</name>
<evidence type="ECO:0000313" key="2">
    <source>
        <dbReference type="EMBL" id="PQO27453.1"/>
    </source>
</evidence>
<feature type="signal peptide" evidence="1">
    <location>
        <begin position="1"/>
        <end position="32"/>
    </location>
</feature>
<evidence type="ECO:0000256" key="1">
    <source>
        <dbReference type="SAM" id="SignalP"/>
    </source>
</evidence>
<comment type="caution">
    <text evidence="2">The sequence shown here is derived from an EMBL/GenBank/DDBJ whole genome shotgun (WGS) entry which is preliminary data.</text>
</comment>
<evidence type="ECO:0000313" key="3">
    <source>
        <dbReference type="Proteomes" id="UP000240009"/>
    </source>
</evidence>
<sequence>MNASLLLIERIVMFSRLAAILLAISFTSAAWAQTAKPANPTKIDFELMVVTVAVDARQGGIDEDLVRDIAAAVKSHDSKLWSTLHHSISRLLPRERGSLAAAVDAFTLHTFPDLEQRVNFATAYAAGHDHQRGGATTASAQTKVTAVPWILDEQRYGLGVTVLSEVPVIIAGGHAPREREQTEMTSNTLVNDNEASIVMSRSHADAHVHTLLMVIARVSR</sequence>
<reference evidence="2 3" key="1">
    <citation type="submission" date="2018-02" db="EMBL/GenBank/DDBJ databases">
        <title>Comparative genomes isolates from brazilian mangrove.</title>
        <authorList>
            <person name="Araujo J.E."/>
            <person name="Taketani R.G."/>
            <person name="Silva M.C.P."/>
            <person name="Loureco M.V."/>
            <person name="Andreote F.D."/>
        </authorList>
    </citation>
    <scope>NUCLEOTIDE SEQUENCE [LARGE SCALE GENOMIC DNA]</scope>
    <source>
        <strain evidence="2 3">HEX-2 MGV</strain>
    </source>
</reference>
<dbReference type="EMBL" id="PUIA01000057">
    <property type="protein sequence ID" value="PQO27453.1"/>
    <property type="molecule type" value="Genomic_DNA"/>
</dbReference>
<keyword evidence="1" id="KW-0732">Signal</keyword>
<feature type="chain" id="PRO_5015473284" evidence="1">
    <location>
        <begin position="33"/>
        <end position="220"/>
    </location>
</feature>
<protein>
    <submittedName>
        <fullName evidence="2">Uncharacterized protein</fullName>
    </submittedName>
</protein>
<organism evidence="2 3">
    <name type="scientific">Blastopirellula marina</name>
    <dbReference type="NCBI Taxonomy" id="124"/>
    <lineage>
        <taxon>Bacteria</taxon>
        <taxon>Pseudomonadati</taxon>
        <taxon>Planctomycetota</taxon>
        <taxon>Planctomycetia</taxon>
        <taxon>Pirellulales</taxon>
        <taxon>Pirellulaceae</taxon>
        <taxon>Blastopirellula</taxon>
    </lineage>
</organism>
<gene>
    <name evidence="2" type="ORF">C5Y96_18115</name>
</gene>
<dbReference type="AlphaFoldDB" id="A0A2S8F5N7"/>
<accession>A0A2S8F5N7</accession>
<proteinExistence type="predicted"/>
<dbReference type="Proteomes" id="UP000240009">
    <property type="component" value="Unassembled WGS sequence"/>
</dbReference>